<dbReference type="GO" id="GO:0019028">
    <property type="term" value="C:viral capsid"/>
    <property type="evidence" value="ECO:0007669"/>
    <property type="project" value="UniProtKB-KW"/>
</dbReference>
<evidence type="ECO:0000313" key="8">
    <source>
        <dbReference type="EMBL" id="QFU14562.1"/>
    </source>
</evidence>
<dbReference type="GO" id="GO:0046718">
    <property type="term" value="P:symbiont entry into host cell"/>
    <property type="evidence" value="ECO:0007669"/>
    <property type="project" value="UniProtKB-KW"/>
</dbReference>
<dbReference type="GeneID" id="80541365"/>
<gene>
    <name evidence="8" type="primary">DNA packaging tegument protein</name>
</gene>
<dbReference type="RefSeq" id="YP_010802592.1">
    <property type="nucleotide sequence ID" value="NC_077028.1"/>
</dbReference>
<organism evidence="8 9">
    <name type="scientific">Psittacid alphaherpesvirus 5</name>
    <dbReference type="NCBI Taxonomy" id="2972693"/>
    <lineage>
        <taxon>Viruses</taxon>
        <taxon>Duplodnaviria</taxon>
        <taxon>Heunggongvirae</taxon>
        <taxon>Peploviricota</taxon>
        <taxon>Herviviricetes</taxon>
        <taxon>Herpesvirales</taxon>
        <taxon>Orthoherpesviridae</taxon>
        <taxon>Alphaherpesvirinae</taxon>
        <taxon>Iltovirus</taxon>
        <taxon>Iltovirus psittacidalpha5</taxon>
    </lineage>
</organism>
<evidence type="ECO:0000256" key="3">
    <source>
        <dbReference type="ARBA" id="ARBA00022562"/>
    </source>
</evidence>
<evidence type="ECO:0000256" key="5">
    <source>
        <dbReference type="ARBA" id="ARBA00022844"/>
    </source>
</evidence>
<dbReference type="GO" id="GO:0075732">
    <property type="term" value="P:viral penetration into host nucleus"/>
    <property type="evidence" value="ECO:0007669"/>
    <property type="project" value="UniProtKB-KW"/>
</dbReference>
<dbReference type="EMBL" id="MK955929">
    <property type="protein sequence ID" value="QFU14562.1"/>
    <property type="molecule type" value="Genomic_DNA"/>
</dbReference>
<dbReference type="Proteomes" id="UP001162227">
    <property type="component" value="Segment"/>
</dbReference>
<dbReference type="GO" id="GO:0019072">
    <property type="term" value="P:viral genome packaging"/>
    <property type="evidence" value="ECO:0007669"/>
    <property type="project" value="InterPro"/>
</dbReference>
<sequence>MPMRLNREDETSRELILPHSRNCLFTYFPTRSTDIANVEKEQVLKTRLQDMERKRNAARATLDRFCVRARDAPTIIAGTLASLERPLETVIETLDDIAMRTMVETVIPDTTDGSNVPKPEHIDTDITNSVKIIKTDDNLIFKNDFHMDFLTTVFSTEVIGRVGFGQWFLAIQTSLISNHRDLERNLRTINGSRVSQRFMRTAIRACSSAMEIYAGRRDYSAFEATVLCLFQFQLIKRGFHEGRQPEMITSFNELIRNVPVYLRELANEISHSWADANFAFDSSKLPTDFFSPIDGSSYPPHALNTHVIYRIFKARGVFPIGSKDVTKHNLENIDPGFTRFEDPIARLSLSFFPERKNPLTLHNDEPMIRMVVNTVSVLLLIQRFLYNSDVHGPAYANRFQLAIFFDRDIEQSRRVQPPASEYTDSSHDTNVHREDASRDNNLFFLFANYLLNIYRVLPGLEISGFFPGAIILCLIGRLRGIPSTHHLGDFYRSLIELIALDLRKTSNVGMGAISVLMAHDTLTMDCERGLARLLSVIDIKGHLRGIMRTLNIGTDSDLIYFLCIGCIPVHVTV</sequence>
<keyword evidence="3" id="KW-1048">Host nucleus</keyword>
<dbReference type="KEGG" id="vg:80541365"/>
<dbReference type="GO" id="GO:0043657">
    <property type="term" value="C:host cell"/>
    <property type="evidence" value="ECO:0007669"/>
    <property type="project" value="GOC"/>
</dbReference>
<reference evidence="8" key="2">
    <citation type="submission" date="2019-05" db="EMBL/GenBank/DDBJ databases">
        <authorList>
            <person name="Sutherland M."/>
            <person name="Sarker S."/>
            <person name="Raidal S.R."/>
        </authorList>
    </citation>
    <scope>NUCLEOTIDE SEQUENCE</scope>
    <source>
        <strain evidence="8">PsHV 5</strain>
    </source>
</reference>
<name>A0A5P9JNX9_9ALPH</name>
<keyword evidence="1" id="KW-1163">Viral penetration into host nucleus</keyword>
<keyword evidence="6" id="KW-0231">Viral genome packaging</keyword>
<dbReference type="InterPro" id="IPR002493">
    <property type="entry name" value="Herpes_UL25"/>
</dbReference>
<evidence type="ECO:0000256" key="6">
    <source>
        <dbReference type="ARBA" id="ARBA00023219"/>
    </source>
</evidence>
<keyword evidence="5" id="KW-0946">Virion</keyword>
<keyword evidence="4" id="KW-1188">Viral release from host cell</keyword>
<dbReference type="Pfam" id="PF01499">
    <property type="entry name" value="Herpes_UL25"/>
    <property type="match status" value="1"/>
</dbReference>
<evidence type="ECO:0000256" key="1">
    <source>
        <dbReference type="ARBA" id="ARBA00022524"/>
    </source>
</evidence>
<proteinExistence type="predicted"/>
<keyword evidence="2" id="KW-0167">Capsid protein</keyword>
<protein>
    <submittedName>
        <fullName evidence="8">DNA packaging tegument protein</fullName>
    </submittedName>
</protein>
<evidence type="ECO:0000256" key="4">
    <source>
        <dbReference type="ARBA" id="ARBA00022612"/>
    </source>
</evidence>
<reference evidence="8" key="1">
    <citation type="journal article" date="2019" name="Vet. Microbiol.">
        <title>Molecular and microscopic characterisation of a novel pathogenic herpesvirus from Indian ringneck parrots (Psittacula krameri).</title>
        <authorList>
            <person name="Sutherland M."/>
            <person name="Sarker S."/>
            <person name="Raidal S.R."/>
        </authorList>
    </citation>
    <scope>NUCLEOTIDE SEQUENCE</scope>
    <source>
        <strain evidence="8">PsHV 5</strain>
    </source>
</reference>
<keyword evidence="7" id="KW-1160">Virus entry into host cell</keyword>
<evidence type="ECO:0000313" key="9">
    <source>
        <dbReference type="Proteomes" id="UP001162227"/>
    </source>
</evidence>
<accession>A0A5P9JNX9</accession>
<evidence type="ECO:0000256" key="7">
    <source>
        <dbReference type="ARBA" id="ARBA00023296"/>
    </source>
</evidence>
<keyword evidence="9" id="KW-1185">Reference proteome</keyword>
<evidence type="ECO:0000256" key="2">
    <source>
        <dbReference type="ARBA" id="ARBA00022561"/>
    </source>
</evidence>